<sequence length="511" mass="59521">MKKFFLTFILIPFLLFYSAPIEAAEKEERKWQDETIYFLMVDRFNDGDTTNNFKVDVNDPNAYQGGDFQGIIDKLDYIKDMGFTAICLTPIFDNEEKGYPGYWIKDFYKTEEHFGSIDKFKELVKEAHKRNMKVILDFVANNVGPHHKWVNDPEKQDWFHEKKEIVNWNDQKELENGWLYGLPDLAQENPEVKKYLLDAAKWWIKQTDIDGYLLDAVNHVPVSFWVDFAKEIKKEKKDFYLLGVVRSNDPTYIARYVKAGIDGFVDYPLNDYLRTAFAKPDQSLKGLFTVWERNKKIYKNPFLMGTFMDNHDTVRFTREAINNNLHPGPRWKLALTYLYTTPGIPIVYYGSEIALDGGEAPDNRRIMDFQTDKELIDYISKIGELRDKHPSLTKGTMELLHEKKGMAVYKRVYGNETSVIAINNTTKSQKVTLTKKDIEDGKELRGLLNGDLVRSQNGEYNLFLDRDQAEIYFLAEKTGLNISFFVIMAAVITSFILFLVLAWKKGRKKIS</sequence>
<evidence type="ECO:0000256" key="8">
    <source>
        <dbReference type="ARBA" id="ARBA00022837"/>
    </source>
</evidence>
<evidence type="ECO:0000256" key="9">
    <source>
        <dbReference type="ARBA" id="ARBA00023277"/>
    </source>
</evidence>
<dbReference type="Pfam" id="PF00128">
    <property type="entry name" value="Alpha-amylase"/>
    <property type="match status" value="1"/>
</dbReference>
<evidence type="ECO:0000256" key="1">
    <source>
        <dbReference type="ARBA" id="ARBA00000548"/>
    </source>
</evidence>
<evidence type="ECO:0000259" key="13">
    <source>
        <dbReference type="SMART" id="SM00642"/>
    </source>
</evidence>
<keyword evidence="5" id="KW-0479">Metal-binding</keyword>
<keyword evidence="8" id="KW-0106">Calcium</keyword>
<dbReference type="OrthoDB" id="9805159at2"/>
<dbReference type="PANTHER" id="PTHR10357:SF215">
    <property type="entry name" value="ALPHA-AMYLASE 1"/>
    <property type="match status" value="1"/>
</dbReference>
<dbReference type="SMART" id="SM00642">
    <property type="entry name" value="Aamy"/>
    <property type="match status" value="1"/>
</dbReference>
<name>I3E7L2_BACMM</name>
<keyword evidence="10" id="KW-0326">Glycosidase</keyword>
<proteinExistence type="inferred from homology"/>
<feature type="chain" id="PRO_5038806170" description="alpha-amylase" evidence="12">
    <location>
        <begin position="24"/>
        <end position="511"/>
    </location>
</feature>
<evidence type="ECO:0000313" key="14">
    <source>
        <dbReference type="EMBL" id="AIE59309.1"/>
    </source>
</evidence>
<evidence type="ECO:0000256" key="6">
    <source>
        <dbReference type="ARBA" id="ARBA00022729"/>
    </source>
</evidence>
<keyword evidence="7" id="KW-0378">Hydrolase</keyword>
<feature type="transmembrane region" description="Helical" evidence="11">
    <location>
        <begin position="482"/>
        <end position="503"/>
    </location>
</feature>
<dbReference type="Gene3D" id="2.60.40.1180">
    <property type="entry name" value="Golgi alpha-mannosidase II"/>
    <property type="match status" value="1"/>
</dbReference>
<dbReference type="Proteomes" id="UP000027602">
    <property type="component" value="Chromosome"/>
</dbReference>
<evidence type="ECO:0000256" key="10">
    <source>
        <dbReference type="ARBA" id="ARBA00023295"/>
    </source>
</evidence>
<comment type="cofactor">
    <cofactor evidence="2">
        <name>Ca(2+)</name>
        <dbReference type="ChEBI" id="CHEBI:29108"/>
    </cofactor>
</comment>
<evidence type="ECO:0000256" key="7">
    <source>
        <dbReference type="ARBA" id="ARBA00022801"/>
    </source>
</evidence>
<dbReference type="GO" id="GO:0005509">
    <property type="term" value="F:calcium ion binding"/>
    <property type="evidence" value="ECO:0007669"/>
    <property type="project" value="InterPro"/>
</dbReference>
<dbReference type="KEGG" id="bmet:BMMGA3_04345"/>
<dbReference type="HOGENOM" id="CLU_006462_7_3_9"/>
<keyword evidence="11" id="KW-0812">Transmembrane</keyword>
<dbReference type="InterPro" id="IPR054174">
    <property type="entry name" value="Alpha-amylase-like_C"/>
</dbReference>
<keyword evidence="6 12" id="KW-0732">Signal</keyword>
<evidence type="ECO:0000256" key="3">
    <source>
        <dbReference type="ARBA" id="ARBA00008061"/>
    </source>
</evidence>
<dbReference type="PANTHER" id="PTHR10357">
    <property type="entry name" value="ALPHA-AMYLASE FAMILY MEMBER"/>
    <property type="match status" value="1"/>
</dbReference>
<evidence type="ECO:0000313" key="15">
    <source>
        <dbReference type="Proteomes" id="UP000027602"/>
    </source>
</evidence>
<accession>I3E7L2</accession>
<evidence type="ECO:0000256" key="12">
    <source>
        <dbReference type="SAM" id="SignalP"/>
    </source>
</evidence>
<feature type="domain" description="Glycosyl hydrolase family 13 catalytic" evidence="13">
    <location>
        <begin position="38"/>
        <end position="386"/>
    </location>
</feature>
<dbReference type="SUPFAM" id="SSF51011">
    <property type="entry name" value="Glycosyl hydrolase domain"/>
    <property type="match status" value="1"/>
</dbReference>
<evidence type="ECO:0000256" key="11">
    <source>
        <dbReference type="SAM" id="Phobius"/>
    </source>
</evidence>
<comment type="catalytic activity">
    <reaction evidence="1">
        <text>Endohydrolysis of (1-&gt;4)-alpha-D-glucosidic linkages in polysaccharides containing three or more (1-&gt;4)-alpha-linked D-glucose units.</text>
        <dbReference type="EC" id="3.2.1.1"/>
    </reaction>
</comment>
<evidence type="ECO:0000256" key="4">
    <source>
        <dbReference type="ARBA" id="ARBA00012595"/>
    </source>
</evidence>
<protein>
    <recommendedName>
        <fullName evidence="4">alpha-amylase</fullName>
        <ecNumber evidence="4">3.2.1.1</ecNumber>
    </recommendedName>
</protein>
<organism evidence="14 15">
    <name type="scientific">Bacillus methanolicus (strain MGA3 / ATCC 53907)</name>
    <dbReference type="NCBI Taxonomy" id="796606"/>
    <lineage>
        <taxon>Bacteria</taxon>
        <taxon>Bacillati</taxon>
        <taxon>Bacillota</taxon>
        <taxon>Bacilli</taxon>
        <taxon>Bacillales</taxon>
        <taxon>Bacillaceae</taxon>
        <taxon>Bacillus</taxon>
    </lineage>
</organism>
<dbReference type="Pfam" id="PF22026">
    <property type="entry name" value="Alpha-amylase_C_2"/>
    <property type="match status" value="1"/>
</dbReference>
<feature type="signal peptide" evidence="12">
    <location>
        <begin position="1"/>
        <end position="23"/>
    </location>
</feature>
<evidence type="ECO:0000256" key="2">
    <source>
        <dbReference type="ARBA" id="ARBA00001913"/>
    </source>
</evidence>
<dbReference type="EC" id="3.2.1.1" evidence="4"/>
<dbReference type="InterPro" id="IPR006047">
    <property type="entry name" value="GH13_cat_dom"/>
</dbReference>
<reference evidence="14 15" key="1">
    <citation type="journal article" date="2015" name="BMC Genomics">
        <title>Transcriptome analysis of thermophilic methylotrophic Bacillus methanolicus MGA3 using RNA-sequencing provides detailed insights into its previously uncharted transcriptional landscape.</title>
        <authorList>
            <person name="Irla M."/>
            <person name="Neshat A."/>
            <person name="Brautaset T."/>
            <person name="Ruckert C."/>
            <person name="Kalinowski J."/>
            <person name="Wendisch V.F."/>
        </authorList>
    </citation>
    <scope>NUCLEOTIDE SEQUENCE [LARGE SCALE GENOMIC DNA]</scope>
    <source>
        <strain evidence="15">MGA3 / ATCC 53907</strain>
    </source>
</reference>
<keyword evidence="11" id="KW-0472">Membrane</keyword>
<dbReference type="InterPro" id="IPR013780">
    <property type="entry name" value="Glyco_hydro_b"/>
</dbReference>
<keyword evidence="11" id="KW-1133">Transmembrane helix</keyword>
<dbReference type="RefSeq" id="WP_004433531.1">
    <property type="nucleotide sequence ID" value="NZ_ADWW01000002.1"/>
</dbReference>
<evidence type="ECO:0000256" key="5">
    <source>
        <dbReference type="ARBA" id="ARBA00022723"/>
    </source>
</evidence>
<keyword evidence="15" id="KW-1185">Reference proteome</keyword>
<dbReference type="EMBL" id="CP007739">
    <property type="protein sequence ID" value="AIE59309.1"/>
    <property type="molecule type" value="Genomic_DNA"/>
</dbReference>
<keyword evidence="9" id="KW-0119">Carbohydrate metabolism</keyword>
<comment type="similarity">
    <text evidence="3">Belongs to the glycosyl hydrolase 13 family.</text>
</comment>
<dbReference type="GO" id="GO:0005975">
    <property type="term" value="P:carbohydrate metabolic process"/>
    <property type="evidence" value="ECO:0007669"/>
    <property type="project" value="InterPro"/>
</dbReference>
<dbReference type="STRING" id="796606.BMMGA3_04345"/>
<dbReference type="SUPFAM" id="SSF51445">
    <property type="entry name" value="(Trans)glycosidases"/>
    <property type="match status" value="1"/>
</dbReference>
<dbReference type="InterPro" id="IPR017853">
    <property type="entry name" value="GH"/>
</dbReference>
<gene>
    <name evidence="14" type="ORF">BMMGA3_04345</name>
</gene>
<dbReference type="GO" id="GO:0004556">
    <property type="term" value="F:alpha-amylase activity"/>
    <property type="evidence" value="ECO:0007669"/>
    <property type="project" value="UniProtKB-EC"/>
</dbReference>
<dbReference type="PIRSF" id="PIRSF001024">
    <property type="entry name" value="Alph-amyl_fung"/>
    <property type="match status" value="1"/>
</dbReference>
<dbReference type="AlphaFoldDB" id="I3E7L2"/>
<dbReference type="Gene3D" id="3.20.20.80">
    <property type="entry name" value="Glycosidases"/>
    <property type="match status" value="1"/>
</dbReference>
<dbReference type="InterPro" id="IPR013777">
    <property type="entry name" value="A-amylase-like"/>
</dbReference>
<dbReference type="eggNOG" id="COG0366">
    <property type="taxonomic scope" value="Bacteria"/>
</dbReference>